<dbReference type="Proteomes" id="UP001497700">
    <property type="component" value="Unassembled WGS sequence"/>
</dbReference>
<keyword evidence="2" id="KW-1185">Reference proteome</keyword>
<dbReference type="EMBL" id="MU393473">
    <property type="protein sequence ID" value="KAI4865338.1"/>
    <property type="molecule type" value="Genomic_DNA"/>
</dbReference>
<organism evidence="1 2">
    <name type="scientific">Hypoxylon rubiginosum</name>
    <dbReference type="NCBI Taxonomy" id="110542"/>
    <lineage>
        <taxon>Eukaryota</taxon>
        <taxon>Fungi</taxon>
        <taxon>Dikarya</taxon>
        <taxon>Ascomycota</taxon>
        <taxon>Pezizomycotina</taxon>
        <taxon>Sordariomycetes</taxon>
        <taxon>Xylariomycetidae</taxon>
        <taxon>Xylariales</taxon>
        <taxon>Hypoxylaceae</taxon>
        <taxon>Hypoxylon</taxon>
    </lineage>
</organism>
<gene>
    <name evidence="1" type="ORF">F4820DRAFT_448129</name>
</gene>
<proteinExistence type="predicted"/>
<sequence length="322" mass="35906">MRVQKCPRSHYCAHCQKHLIRRVNATCSICLRKKELRRLDRIPGTQLPFYDPKLEEPVEYLEACVAKHRQEFMRNQLEAYGHPLLQNNALGGSSSSRSLQNTQLGLHDAREGFDMDSLNYTVPVELQLSLSNLLDDHPNLALTSLSTLNLQDPPETRPLSLSAQTAFPGLQLSQTGSIDGHSSAFGYPMPQGPSQAQLELPDAVNSRTGITPYIAGASLESPYIGPNYSMSIHMDTTYDNSSNSETLRAEDDLRTPSSSEHSFHPDPELQQREYALAGEQIRAIHGSQPARVPVELLETVTHRIQYEDGQAKEPEDSIMEDT</sequence>
<accession>A0ACB9Z1H4</accession>
<evidence type="ECO:0000313" key="1">
    <source>
        <dbReference type="EMBL" id="KAI4865338.1"/>
    </source>
</evidence>
<protein>
    <submittedName>
        <fullName evidence="1">Uncharacterized protein</fullName>
    </submittedName>
</protein>
<reference evidence="1 2" key="1">
    <citation type="journal article" date="2022" name="New Phytol.">
        <title>Ecological generalism drives hyperdiversity of secondary metabolite gene clusters in xylarialean endophytes.</title>
        <authorList>
            <person name="Franco M.E.E."/>
            <person name="Wisecaver J.H."/>
            <person name="Arnold A.E."/>
            <person name="Ju Y.M."/>
            <person name="Slot J.C."/>
            <person name="Ahrendt S."/>
            <person name="Moore L.P."/>
            <person name="Eastman K.E."/>
            <person name="Scott K."/>
            <person name="Konkel Z."/>
            <person name="Mondo S.J."/>
            <person name="Kuo A."/>
            <person name="Hayes R.D."/>
            <person name="Haridas S."/>
            <person name="Andreopoulos B."/>
            <person name="Riley R."/>
            <person name="LaButti K."/>
            <person name="Pangilinan J."/>
            <person name="Lipzen A."/>
            <person name="Amirebrahimi M."/>
            <person name="Yan J."/>
            <person name="Adam C."/>
            <person name="Keymanesh K."/>
            <person name="Ng V."/>
            <person name="Louie K."/>
            <person name="Northen T."/>
            <person name="Drula E."/>
            <person name="Henrissat B."/>
            <person name="Hsieh H.M."/>
            <person name="Youens-Clark K."/>
            <person name="Lutzoni F."/>
            <person name="Miadlikowska J."/>
            <person name="Eastwood D.C."/>
            <person name="Hamelin R.C."/>
            <person name="Grigoriev I.V."/>
            <person name="U'Ren J.M."/>
        </authorList>
    </citation>
    <scope>NUCLEOTIDE SEQUENCE [LARGE SCALE GENOMIC DNA]</scope>
    <source>
        <strain evidence="1 2">CBS 119005</strain>
    </source>
</reference>
<evidence type="ECO:0000313" key="2">
    <source>
        <dbReference type="Proteomes" id="UP001497700"/>
    </source>
</evidence>
<name>A0ACB9Z1H4_9PEZI</name>
<comment type="caution">
    <text evidence="1">The sequence shown here is derived from an EMBL/GenBank/DDBJ whole genome shotgun (WGS) entry which is preliminary data.</text>
</comment>